<keyword evidence="5" id="KW-1185">Reference proteome</keyword>
<dbReference type="PANTHER" id="PTHR30093:SF34">
    <property type="entry name" value="PREPILIN PEPTIDASE-DEPENDENT PROTEIN D"/>
    <property type="match status" value="1"/>
</dbReference>
<dbReference type="PRINTS" id="PR00813">
    <property type="entry name" value="BCTERIALGSPG"/>
</dbReference>
<dbReference type="EMBL" id="JACCFH010000001">
    <property type="protein sequence ID" value="NYG34369.1"/>
    <property type="molecule type" value="Genomic_DNA"/>
</dbReference>
<name>A0A7Y9R138_9BURK</name>
<proteinExistence type="inferred from homology"/>
<dbReference type="SUPFAM" id="SSF54523">
    <property type="entry name" value="Pili subunits"/>
    <property type="match status" value="1"/>
</dbReference>
<dbReference type="GO" id="GO:0043683">
    <property type="term" value="P:type IV pilus assembly"/>
    <property type="evidence" value="ECO:0007669"/>
    <property type="project" value="InterPro"/>
</dbReference>
<evidence type="ECO:0000256" key="3">
    <source>
        <dbReference type="SAM" id="Phobius"/>
    </source>
</evidence>
<dbReference type="InterPro" id="IPR045584">
    <property type="entry name" value="Pilin-like"/>
</dbReference>
<dbReference type="NCBIfam" id="TIGR02532">
    <property type="entry name" value="IV_pilin_GFxxxE"/>
    <property type="match status" value="1"/>
</dbReference>
<dbReference type="Gene3D" id="3.30.700.10">
    <property type="entry name" value="Glycoprotein, Type 4 Pilin"/>
    <property type="match status" value="1"/>
</dbReference>
<dbReference type="AlphaFoldDB" id="A0A7Y9R138"/>
<evidence type="ECO:0000256" key="2">
    <source>
        <dbReference type="ARBA" id="ARBA00022481"/>
    </source>
</evidence>
<keyword evidence="3" id="KW-0472">Membrane</keyword>
<dbReference type="Pfam" id="PF16732">
    <property type="entry name" value="ComP_DUS"/>
    <property type="match status" value="1"/>
</dbReference>
<dbReference type="InterPro" id="IPR031982">
    <property type="entry name" value="PilE-like"/>
</dbReference>
<feature type="transmembrane region" description="Helical" evidence="3">
    <location>
        <begin position="30"/>
        <end position="53"/>
    </location>
</feature>
<evidence type="ECO:0000256" key="1">
    <source>
        <dbReference type="ARBA" id="ARBA00005233"/>
    </source>
</evidence>
<keyword evidence="3" id="KW-1133">Transmembrane helix</keyword>
<dbReference type="InterPro" id="IPR000983">
    <property type="entry name" value="Bac_GSPG_pilin"/>
</dbReference>
<dbReference type="GO" id="GO:0015628">
    <property type="term" value="P:protein secretion by the type II secretion system"/>
    <property type="evidence" value="ECO:0007669"/>
    <property type="project" value="InterPro"/>
</dbReference>
<protein>
    <submittedName>
        <fullName evidence="4">Type IV pilus assembly protein PilE</fullName>
    </submittedName>
</protein>
<dbReference type="Pfam" id="PF07963">
    <property type="entry name" value="N_methyl"/>
    <property type="match status" value="1"/>
</dbReference>
<comment type="caution">
    <text evidence="4">The sequence shown here is derived from an EMBL/GenBank/DDBJ whole genome shotgun (WGS) entry which is preliminary data.</text>
</comment>
<accession>A0A7Y9R138</accession>
<comment type="similarity">
    <text evidence="1">Belongs to the N-Me-Phe pilin family.</text>
</comment>
<keyword evidence="3" id="KW-0812">Transmembrane</keyword>
<dbReference type="RefSeq" id="WP_179635020.1">
    <property type="nucleotide sequence ID" value="NZ_CAXYYM010000010.1"/>
</dbReference>
<dbReference type="InterPro" id="IPR012902">
    <property type="entry name" value="N_methyl_site"/>
</dbReference>
<reference evidence="4 5" key="1">
    <citation type="submission" date="2020-07" db="EMBL/GenBank/DDBJ databases">
        <title>Genomic Encyclopedia of Archaeal and Bacterial Type Strains, Phase II (KMG-II): from individual species to whole genera.</title>
        <authorList>
            <person name="Goeker M."/>
        </authorList>
    </citation>
    <scope>NUCLEOTIDE SEQUENCE [LARGE SCALE GENOMIC DNA]</scope>
    <source>
        <strain evidence="4 5">DSM 21226</strain>
    </source>
</reference>
<dbReference type="Proteomes" id="UP000518288">
    <property type="component" value="Unassembled WGS sequence"/>
</dbReference>
<evidence type="ECO:0000313" key="4">
    <source>
        <dbReference type="EMBL" id="NYG34369.1"/>
    </source>
</evidence>
<dbReference type="PANTHER" id="PTHR30093">
    <property type="entry name" value="GENERAL SECRETION PATHWAY PROTEIN G"/>
    <property type="match status" value="1"/>
</dbReference>
<organism evidence="4 5">
    <name type="scientific">Sphaerotilus montanus</name>
    <dbReference type="NCBI Taxonomy" id="522889"/>
    <lineage>
        <taxon>Bacteria</taxon>
        <taxon>Pseudomonadati</taxon>
        <taxon>Pseudomonadota</taxon>
        <taxon>Betaproteobacteria</taxon>
        <taxon>Burkholderiales</taxon>
        <taxon>Sphaerotilaceae</taxon>
        <taxon>Sphaerotilus</taxon>
    </lineage>
</organism>
<sequence>MALPAFASFPATDLARAPATGRHTPRARGFTLLEVMVVVAIIGILASIALPAYTDYLRRGELPEAFSTLSSQRVAMEQYYQDNRQYGTKTCAEGKIKFSGVPDNGAKFSYACQLSGTNGNQAYTLTATGTSPHTKGHDYTLNEAGEQGTIQFKGNAVSKACWLKRGSEC</sequence>
<dbReference type="PROSITE" id="PS00409">
    <property type="entry name" value="PROKAR_NTER_METHYL"/>
    <property type="match status" value="1"/>
</dbReference>
<evidence type="ECO:0000313" key="5">
    <source>
        <dbReference type="Proteomes" id="UP000518288"/>
    </source>
</evidence>
<gene>
    <name evidence="4" type="ORF">BDD16_003355</name>
</gene>
<dbReference type="GO" id="GO:0015627">
    <property type="term" value="C:type II protein secretion system complex"/>
    <property type="evidence" value="ECO:0007669"/>
    <property type="project" value="InterPro"/>
</dbReference>
<keyword evidence="2" id="KW-0488">Methylation</keyword>